<comment type="caution">
    <text evidence="1">The sequence shown here is derived from an EMBL/GenBank/DDBJ whole genome shotgun (WGS) entry which is preliminary data.</text>
</comment>
<dbReference type="AlphaFoldDB" id="A0AAD8MUM9"/>
<protein>
    <submittedName>
        <fullName evidence="1">Uncharacterized protein</fullName>
    </submittedName>
</protein>
<dbReference type="EMBL" id="JAUIZM010000004">
    <property type="protein sequence ID" value="KAK1390180.1"/>
    <property type="molecule type" value="Genomic_DNA"/>
</dbReference>
<gene>
    <name evidence="1" type="ORF">POM88_018358</name>
</gene>
<sequence>MSTAKNHSDSFYEFVCMEAIILSKLKSVEEIPELGLQFVRHWRQNVPVGLVKTSSELDQTEQELLEKCARWCYDLEDSETMMKFVEDFQSIDLMRTFLKTVNCLDQLILLEEKHGNLWEAAETAELKGDVRWKSDLLLKAGNFEEASLLILWYVFAESSWAQGNRGWPLRQFAQKQELLDKAKQYATNHSHQFYLFVCSEAKILSNKQISLSEMGQYLYASPEQRSFRSEILASRRALDAHVNSLPSEYDCNGEFVNNLREHVEYRFAQNQVSIETLVFLWNCWKDGILELIQYLCCEPGQFVGRYSALEDYIMKFFGVRKKYRNKEIVYVILNSEAKWVREINSTLLSRTGDSVCIFLHDFVPAALNYLGSELFSVGIEVLVNLDLIYSYCRNTSFSVFCQCSCLVHMFEIAKFLENHKFHNRKYFGNRTVHKYLKLSSGDLYNTVFHIDSKKSLSKAMITLREREVLFNSLKEVTLAPISVMNAPTTEQQLGNLVMLILGSNQHNLHLNANIMKNIAENQLWKELTEDGVSGGVSLPDNITKNIARNQLWKELIEEISWTRRLGFGPKLSVSDLDGVSRGVYLSSFIFALLKDFTCADWRSKQASISPTCFLYLAERLLVLVSYFQGYFFVTKSACVEWLIYEGWNVNSSVSSSSPTELPLVLGDVHNVLASRIEFLLLNKHDTVQWIKSLNHNSEEYHHQLVLRLIVLLCLICVNSGKHYDKLFCLLDRKEIISELPREFCNTLGRNNCFFIDALARAFVRIENPLVIVSLVGNITECSCSNVTFLNQKKLSGNDLVSELFPGTCEPSTSQDHIEGDDLRRPYGLFWEIFVELVYLDKETGILVQFMSRSPVIKVEVEIISNLLSHAIAFYPEASGFKNDEGLLMEANSMVDELNQLSSALDIRNLSEEKIQTVVKISKGLQSRRLKMETFLDSLFIQMRQHSMHK</sequence>
<reference evidence="1" key="1">
    <citation type="submission" date="2023-02" db="EMBL/GenBank/DDBJ databases">
        <title>Genome of toxic invasive species Heracleum sosnowskyi carries increased number of genes despite the absence of recent whole-genome duplications.</title>
        <authorList>
            <person name="Schelkunov M."/>
            <person name="Shtratnikova V."/>
            <person name="Makarenko M."/>
            <person name="Klepikova A."/>
            <person name="Omelchenko D."/>
            <person name="Novikova G."/>
            <person name="Obukhova E."/>
            <person name="Bogdanov V."/>
            <person name="Penin A."/>
            <person name="Logacheva M."/>
        </authorList>
    </citation>
    <scope>NUCLEOTIDE SEQUENCE</scope>
    <source>
        <strain evidence="1">Hsosn_3</strain>
        <tissue evidence="1">Leaf</tissue>
    </source>
</reference>
<dbReference type="InterPro" id="IPR039904">
    <property type="entry name" value="TRANK1"/>
</dbReference>
<organism evidence="1 2">
    <name type="scientific">Heracleum sosnowskyi</name>
    <dbReference type="NCBI Taxonomy" id="360622"/>
    <lineage>
        <taxon>Eukaryota</taxon>
        <taxon>Viridiplantae</taxon>
        <taxon>Streptophyta</taxon>
        <taxon>Embryophyta</taxon>
        <taxon>Tracheophyta</taxon>
        <taxon>Spermatophyta</taxon>
        <taxon>Magnoliopsida</taxon>
        <taxon>eudicotyledons</taxon>
        <taxon>Gunneridae</taxon>
        <taxon>Pentapetalae</taxon>
        <taxon>asterids</taxon>
        <taxon>campanulids</taxon>
        <taxon>Apiales</taxon>
        <taxon>Apiaceae</taxon>
        <taxon>Apioideae</taxon>
        <taxon>apioid superclade</taxon>
        <taxon>Tordylieae</taxon>
        <taxon>Tordyliinae</taxon>
        <taxon>Heracleum</taxon>
    </lineage>
</organism>
<evidence type="ECO:0000313" key="2">
    <source>
        <dbReference type="Proteomes" id="UP001237642"/>
    </source>
</evidence>
<keyword evidence="2" id="KW-1185">Reference proteome</keyword>
<name>A0AAD8MUM9_9APIA</name>
<dbReference type="PANTHER" id="PTHR21529">
    <property type="entry name" value="MAMMARY TURMOR VIRUS RECEPTOR HOMOLOG 1, 2 MTVR1, 2"/>
    <property type="match status" value="1"/>
</dbReference>
<reference evidence="1" key="2">
    <citation type="submission" date="2023-05" db="EMBL/GenBank/DDBJ databases">
        <authorList>
            <person name="Schelkunov M.I."/>
        </authorList>
    </citation>
    <scope>NUCLEOTIDE SEQUENCE</scope>
    <source>
        <strain evidence="1">Hsosn_3</strain>
        <tissue evidence="1">Leaf</tissue>
    </source>
</reference>
<proteinExistence type="predicted"/>
<evidence type="ECO:0000313" key="1">
    <source>
        <dbReference type="EMBL" id="KAK1390180.1"/>
    </source>
</evidence>
<accession>A0AAD8MUM9</accession>
<dbReference type="PANTHER" id="PTHR21529:SF4">
    <property type="entry name" value="TPR AND ANKYRIN REPEAT-CONTAINING PROTEIN 1"/>
    <property type="match status" value="1"/>
</dbReference>
<dbReference type="Proteomes" id="UP001237642">
    <property type="component" value="Unassembled WGS sequence"/>
</dbReference>